<comment type="subcellular location">
    <subcellularLocation>
        <location evidence="2">Nucleus</location>
    </subcellularLocation>
</comment>
<organism evidence="8 9">
    <name type="scientific">Camellia sinensis</name>
    <name type="common">Tea plant</name>
    <name type="synonym">Thea sinensis</name>
    <dbReference type="NCBI Taxonomy" id="4442"/>
    <lineage>
        <taxon>Eukaryota</taxon>
        <taxon>Viridiplantae</taxon>
        <taxon>Streptophyta</taxon>
        <taxon>Embryophyta</taxon>
        <taxon>Tracheophyta</taxon>
        <taxon>Spermatophyta</taxon>
        <taxon>Magnoliopsida</taxon>
        <taxon>eudicotyledons</taxon>
        <taxon>Gunneridae</taxon>
        <taxon>Pentapetalae</taxon>
        <taxon>asterids</taxon>
        <taxon>Ericales</taxon>
        <taxon>Theaceae</taxon>
        <taxon>Camellia</taxon>
    </lineage>
</organism>
<comment type="caution">
    <text evidence="8">The sequence shown here is derived from an EMBL/GenBank/DDBJ whole genome shotgun (WGS) entry which is preliminary data.</text>
</comment>
<evidence type="ECO:0000313" key="8">
    <source>
        <dbReference type="EMBL" id="KAF5958400.1"/>
    </source>
</evidence>
<evidence type="ECO:0000256" key="6">
    <source>
        <dbReference type="SAM" id="MobiDB-lite"/>
    </source>
</evidence>
<dbReference type="InterPro" id="IPR036034">
    <property type="entry name" value="PDZ_sf"/>
</dbReference>
<dbReference type="PANTHER" id="PTHR46366:SF1">
    <property type="entry name" value="PDZ DOMAIN-CONTAINING PROTEIN C1685.05"/>
    <property type="match status" value="1"/>
</dbReference>
<dbReference type="GO" id="GO:0008233">
    <property type="term" value="F:peptidase activity"/>
    <property type="evidence" value="ECO:0007669"/>
    <property type="project" value="UniProtKB-KW"/>
</dbReference>
<dbReference type="CDD" id="cd06222">
    <property type="entry name" value="RNase_H_like"/>
    <property type="match status" value="1"/>
</dbReference>
<dbReference type="Gene3D" id="3.30.420.10">
    <property type="entry name" value="Ribonuclease H-like superfamily/Ribonuclease H"/>
    <property type="match status" value="1"/>
</dbReference>
<evidence type="ECO:0000259" key="7">
    <source>
        <dbReference type="PROSITE" id="PS50106"/>
    </source>
</evidence>
<sequence length="1343" mass="149259">MDDQLERLGSDGAAGPEEASMKEELCMEIDPPFKENLATADDWRKALNKVVPAVVVLRTTACRAFDTESAGASYATGFVVDKRRGIILTNRHVVKPGPVVAEAMFVNREEIPVYPIYRDPVHDFGFFRYDPGAIQFLSYEEIPLAPEAACVGLEIRVVGNDSGEKVSILAGTLARLDRDAPHYKKDGYNDFNTFYMQAASGTKGVPVVLQAVALNAGSKSSSASAFFLPLERGFKSSSRREEIHFVTSGRLLLFLVVTFLHKGFDETRRLGLQSDTEQMVRNASPVGETGMLVVDSVVPGGPAHSLLEPGDVLVRINGDVITQFLKLDTLLDDSVDRNIELQIERGGTPLTVDLTVKDLHSITPDYFLEVSGAVIHPLSYQQARNFRFHCGLVYVAEPGYMLFRAGVPRHAIIKKFGREEISRLADLISVLSKLARGARVPLEYISYMDRHRRKSVLVTIDRHEWYAPPQIYNRDDSTGLWTVKPALPPESPLLSFLMNNVEQGLSKYTVPLDTGGANLMELMHQDISQELTDGISNMETSSEQVAEGPNSRDDSDVGTKKRRVEEDSSADSIVANGSLHEPREEKLEDSTNLENTILGDYQGAAAVAANASVAERVIEPTLVMFEVHVPPSCMLDGVHSQHFFGTGVVIYHSHNMGLVAVDKNTVAISVSDVMLSFAAFPIEIPGEVVFLHPVHNFALVAYDPSALGAVGASAVRAAELLPEPPLRRGDAVILVGLSRSLQATSRKSVVTNPFAALNIGSADCPRFRATNMEIIELDTDFGGTFSGVLTDEHGRVQAIWGSFSTQLKYGCSSSEDHQFVRGIPVYTISQVIDRIISGGNGSNLLINGIKRPMPLVRILEVEFYPTLLSKARSFGLSDKWVQECTSLEAELWGIYRGLTIILEKGYVDVMIETDSTKAVELTQTKPAVNGSLRSVVEDAKHLIRRCRCSIQLIVREGNMCADKLANLGANKDEPLLVMEDAPDDVRSLVALVKKDPIRRQVLRVKGCFAGSKAENLLEQGDMVLAINKEPITCFRDIEDACQALDQCGEIDGKLNMTIFRQGREIEILVGTDVRGGNGTTRVINWCGCIVQDPHPAVRALGFLPKEGHGVYVARWCHGSPVHRYGLYALQWIVEVNGKLTPDLDAFVDVTKKIEDGEFVRVRTVHLNGKPRVLTLKQDLHYWPTWEVRFDDNTAMWRRKIIKSLDRVGFVMDKTIINNSPYILNFFLHTLTVVRSFCSLESIELNEYTDNKQRVILEFIELNEHTDKIKQENQTVSHGVELVADEHKNHILENIWMKFKKGVEGETDGSWVVVVEEGFQTEVRVLRFHYFLHLTSRILFFHKH</sequence>
<dbReference type="SMART" id="SM00228">
    <property type="entry name" value="PDZ"/>
    <property type="match status" value="3"/>
</dbReference>
<dbReference type="InterPro" id="IPR044730">
    <property type="entry name" value="RNase_H-like_dom_plant"/>
</dbReference>
<evidence type="ECO:0000256" key="2">
    <source>
        <dbReference type="ARBA" id="ARBA00004123"/>
    </source>
</evidence>
<dbReference type="GO" id="GO:0003676">
    <property type="term" value="F:nucleic acid binding"/>
    <property type="evidence" value="ECO:0007669"/>
    <property type="project" value="InterPro"/>
</dbReference>
<dbReference type="SUPFAM" id="SSF50156">
    <property type="entry name" value="PDZ domain-like"/>
    <property type="match status" value="3"/>
</dbReference>
<dbReference type="InterPro" id="IPR002156">
    <property type="entry name" value="RNaseH_domain"/>
</dbReference>
<dbReference type="PROSITE" id="PS50106">
    <property type="entry name" value="PDZ"/>
    <property type="match status" value="1"/>
</dbReference>
<feature type="region of interest" description="Disordered" evidence="6">
    <location>
        <begin position="540"/>
        <end position="590"/>
    </location>
</feature>
<evidence type="ECO:0000256" key="5">
    <source>
        <dbReference type="ARBA" id="ARBA00023242"/>
    </source>
</evidence>
<gene>
    <name evidence="8" type="ORF">HYC85_005625</name>
</gene>
<dbReference type="PANTHER" id="PTHR46366">
    <property type="entry name" value="PRO-APOPTOTIC SERINE PROTEASE NMA111"/>
    <property type="match status" value="1"/>
</dbReference>
<accession>A0A7J7I015</accession>
<dbReference type="GO" id="GO:0005634">
    <property type="term" value="C:nucleus"/>
    <property type="evidence" value="ECO:0007669"/>
    <property type="project" value="UniProtKB-SubCell"/>
</dbReference>
<dbReference type="Pfam" id="PF13365">
    <property type="entry name" value="Trypsin_2"/>
    <property type="match status" value="1"/>
</dbReference>
<dbReference type="CDD" id="cd06786">
    <property type="entry name" value="cpPDZ1_ScNma111-like"/>
    <property type="match status" value="1"/>
</dbReference>
<dbReference type="Proteomes" id="UP000593564">
    <property type="component" value="Unassembled WGS sequence"/>
</dbReference>
<feature type="compositionally biased region" description="Basic and acidic residues" evidence="6">
    <location>
        <begin position="580"/>
        <end position="589"/>
    </location>
</feature>
<dbReference type="GO" id="GO:0004523">
    <property type="term" value="F:RNA-DNA hybrid ribonuclease activity"/>
    <property type="evidence" value="ECO:0007669"/>
    <property type="project" value="InterPro"/>
</dbReference>
<reference evidence="9" key="1">
    <citation type="journal article" date="2020" name="Nat. Commun.">
        <title>Genome assembly of wild tea tree DASZ reveals pedigree and selection history of tea varieties.</title>
        <authorList>
            <person name="Zhang W."/>
            <person name="Zhang Y."/>
            <person name="Qiu H."/>
            <person name="Guo Y."/>
            <person name="Wan H."/>
            <person name="Zhang X."/>
            <person name="Scossa F."/>
            <person name="Alseekh S."/>
            <person name="Zhang Q."/>
            <person name="Wang P."/>
            <person name="Xu L."/>
            <person name="Schmidt M.H."/>
            <person name="Jia X."/>
            <person name="Li D."/>
            <person name="Zhu A."/>
            <person name="Guo F."/>
            <person name="Chen W."/>
            <person name="Ni D."/>
            <person name="Usadel B."/>
            <person name="Fernie A.R."/>
            <person name="Wen W."/>
        </authorList>
    </citation>
    <scope>NUCLEOTIDE SEQUENCE [LARGE SCALE GENOMIC DNA]</scope>
    <source>
        <strain evidence="9">cv. G240</strain>
    </source>
</reference>
<dbReference type="Gene3D" id="2.40.10.120">
    <property type="match status" value="1"/>
</dbReference>
<dbReference type="GO" id="GO:0006508">
    <property type="term" value="P:proteolysis"/>
    <property type="evidence" value="ECO:0007669"/>
    <property type="project" value="UniProtKB-KW"/>
</dbReference>
<dbReference type="Pfam" id="PF17820">
    <property type="entry name" value="PDZ_6"/>
    <property type="match status" value="1"/>
</dbReference>
<evidence type="ECO:0000256" key="1">
    <source>
        <dbReference type="ARBA" id="ARBA00002558"/>
    </source>
</evidence>
<dbReference type="InterPro" id="IPR012337">
    <property type="entry name" value="RNaseH-like_sf"/>
</dbReference>
<name>A0A7J7I015_CAMSI</name>
<reference evidence="8 9" key="2">
    <citation type="submission" date="2020-07" db="EMBL/GenBank/DDBJ databases">
        <title>Genome assembly of wild tea tree DASZ reveals pedigree and selection history of tea varieties.</title>
        <authorList>
            <person name="Zhang W."/>
        </authorList>
    </citation>
    <scope>NUCLEOTIDE SEQUENCE [LARGE SCALE GENOMIC DNA]</scope>
    <source>
        <strain evidence="9">cv. G240</strain>
        <tissue evidence="8">Leaf</tissue>
    </source>
</reference>
<dbReference type="Pfam" id="PF12812">
    <property type="entry name" value="PDZ_1"/>
    <property type="match status" value="2"/>
</dbReference>
<dbReference type="SUPFAM" id="SSF53098">
    <property type="entry name" value="Ribonuclease H-like"/>
    <property type="match status" value="1"/>
</dbReference>
<dbReference type="InterPro" id="IPR001478">
    <property type="entry name" value="PDZ"/>
</dbReference>
<evidence type="ECO:0000256" key="4">
    <source>
        <dbReference type="ARBA" id="ARBA00021524"/>
    </source>
</evidence>
<proteinExistence type="predicted"/>
<comment type="function">
    <text evidence="1">Nuclear serine protease which mediates apoptosis.</text>
</comment>
<dbReference type="SUPFAM" id="SSF50494">
    <property type="entry name" value="Trypsin-like serine proteases"/>
    <property type="match status" value="2"/>
</dbReference>
<dbReference type="Pfam" id="PF13456">
    <property type="entry name" value="RVT_3"/>
    <property type="match status" value="1"/>
</dbReference>
<protein>
    <recommendedName>
        <fullName evidence="3">Pro-apoptotic serine protease NMA111</fullName>
    </recommendedName>
    <alternativeName>
        <fullName evidence="4">Pro-apoptotic serine protease nma111</fullName>
    </alternativeName>
</protein>
<keyword evidence="5" id="KW-0539">Nucleus</keyword>
<dbReference type="InterPro" id="IPR036397">
    <property type="entry name" value="RNaseH_sf"/>
</dbReference>
<feature type="domain" description="PDZ" evidence="7">
    <location>
        <begin position="257"/>
        <end position="318"/>
    </location>
</feature>
<evidence type="ECO:0000313" key="9">
    <source>
        <dbReference type="Proteomes" id="UP000593564"/>
    </source>
</evidence>
<feature type="compositionally biased region" description="Basic and acidic residues" evidence="6">
    <location>
        <begin position="550"/>
        <end position="566"/>
    </location>
</feature>
<feature type="region of interest" description="Disordered" evidence="6">
    <location>
        <begin position="1"/>
        <end position="20"/>
    </location>
</feature>
<dbReference type="InterPro" id="IPR009003">
    <property type="entry name" value="Peptidase_S1_PA"/>
</dbReference>
<dbReference type="InterPro" id="IPR041489">
    <property type="entry name" value="PDZ_6"/>
</dbReference>
<dbReference type="EMBL" id="JACBKZ010000002">
    <property type="protein sequence ID" value="KAF5958400.1"/>
    <property type="molecule type" value="Genomic_DNA"/>
</dbReference>
<dbReference type="InterPro" id="IPR025926">
    <property type="entry name" value="PDZ-like_dom"/>
</dbReference>
<evidence type="ECO:0000256" key="3">
    <source>
        <dbReference type="ARBA" id="ARBA00020338"/>
    </source>
</evidence>
<dbReference type="Gene3D" id="2.30.42.10">
    <property type="match status" value="3"/>
</dbReference>
<keyword evidence="9" id="KW-1185">Reference proteome</keyword>